<keyword evidence="4" id="KW-0159">Chromosome partition</keyword>
<evidence type="ECO:0007829" key="9">
    <source>
        <dbReference type="PeptideAtlas" id="A0A804NXD3"/>
    </source>
</evidence>
<dbReference type="KEGG" id="zma:103654220"/>
<evidence type="ECO:0000256" key="2">
    <source>
        <dbReference type="ARBA" id="ARBA00012489"/>
    </source>
</evidence>
<comment type="catalytic activity">
    <reaction evidence="1">
        <text>All bonds known to be hydrolyzed by this endopeptidase have arginine in P1 and an acidic residue in P4. P6 is often occupied by an acidic residue or by a hydroxy-amino-acid residue, the phosphorylation of which enhances cleavage.</text>
        <dbReference type="EC" id="3.4.22.49"/>
    </reaction>
</comment>
<dbReference type="OrthoDB" id="692727at2759"/>
<sequence length="2209" mass="246625">MEAAAADLIAALSSPSSFAGLYSRFAAYLQPFTPYLHSSNPNTKPPQKRATKQNKQPPPPDAATLRPLAKRFLPFLGRALHLLPPLVRACPVSGDKGGEAADELLEIYGLLLDCLEAISPCLAGKPYSVLLQRGRFICCLESRGHFARASAEAAATLDALRSALSPPTTSTKSRRGAAGVDPVLLPDPGSAGEAGTDPEVTLLAVELTVCLANCSSKGKVKEPTPYERLISLFKQLKPWLRILTNEVSRKYLPLLMNAMSRCTLFLVSESSLFNTDLVHGFCRYTMQECVGEGMIELLPAIARKICSSVDLTWGGSTQLLLHVLKTVTDSVVRLKDDLPKSVNELLVFVAYFCRFILSANRDLSVGASELLYKQGGYFSEVSSPTASMLLLYATGLYLSAQQAESEIPPYLSVGIPKDQKYLHALEKGLGTLARCPHDNTSLVTYLDSLEFISKILSQQVNTLWKDFSEGKPTHYSGNMDYVLTALHQFIDSSFTSFSCRQMSQGDNERQHEQHGTLLTVLVSAIKFSFLTKKDIQKSLGFIVCAISSKWFTLEELKFLIPSLGNIGVTLHNTGHVKEAPKALELCCQTIWAHISLFYYRLSSRTKGNDIMTDLSMDTLKDMDIILDAFSRIAKMVDALCRCGTEIETPLVIVAKSLSIMLPDGDNSEYNKCSFILIKAWVKAVHKDFRDTKVDDAPLLYPFLLKYRSPWPIKLIGLIVEQELLAYGLTEARSIEFCSKMQIRIIDVLLHKIYCTKEHFLERSRVLIRKAGALRASGVENIKNCLESLRDAISLLQKISHDSTRTNTTANNQLAIAYCLYAQCAQEDKLGGEVIFDSAEKALNLWLDMEAFDHSSSDMVLQQPSKTIVPLICFLVDLLSMKGCFELQFKLCKVMIMIWKQEKLPIEKLLSLLFTSGRLSHACCYLPLDERFLSIAKEHLGVCCHDIEFWINCFKGDHPSLCMFLQRTLPSALFIPQSCKHPFGRQFSFVTSVDEVSKVASSLVSGDTSNEQSTFLAGCLYYDLSEKVFSRGQLFQAFSYGNKALHLRKKLLKKKFKINSGISGNMERQHCGQDISLEVCGPTIVEIWPNSSSSVNTKDFFLTPWNVLRCYLESTLQVAMMHELIGNGAEAEVLLQTGKEISNFHGLSVFCIVFTSFLGQLYCKRQLWDEAESELNYARDLVKNDATISCKLCSLTLGISVDMQVGDLSWSLFEKKIHKQITAGLSNTLGMYQSAIDKLNSTNLEYCNGSFDRHTTGYLVCSKDCIPSKYEACNLGAEPLTSNDGLLSPCSVCMVIQVRRKNSGNAEAGPPLDAKARRSSRNSSRLAKGQNVETLAKTRTRSSKRNACMKSEKVLTELNSKNNVTGSKELAADASVCGEAECFPDGIDHSKDDLCNMFGCWSCLFIKSLNSGCIQNILQLRLDYVHRHYLVSLLLKKARALGSHSNGDCEVHSVYWKCISLLFFRSLPQDCCRTYGPYLIGLIMDRSIGDFLPLECAEILFNMSFFLLKSPLSEQSRDICCIFSSVTMADVVPWLLKAFVLSRESPSLVQEVCKLLACIFLLSTTDSSIQLPLGSHKESLSLNHWATYFHQVSVGTNLNCHYFASLQASSEEKVPKDTYKDFRNETDDNVSKFLRLSSRDIKYIEKHMTEFFQKLPDVPVLCISMLGGDYVNALLKFHCHPPFFPAWMLLSRFDSTNEPTTLLLPVDSISAEMQFEDSCTKDLGNPTRVLDKWQCPWGYGITDYVAPVFRNILEENFMSLSSATLTIDDVNADRVRWWSHRMKLNNYLANTLKDIEDSWFGPWKCLLLGHQLSDEHIETASSMIITGLDTEFEFEVNPMLIKAILGGAVSVDEVQECFLQLILYKGYFGRGGCCGKDRLKAFSSCQMDDGSMETLKRIITDASYELPQPADRDPVILVLDVNVQMLPWENLPVLRNQEIYRMPSMGSIFLALSRTNNDYKDHSSPFPVIDPFNTYYLLNPSGDLSSTQEEFVQLFRNYEWKGVAGNSPKADELVLALTNHDLFLYFGHGSGTQYISSKEVEKIDNCAAALLMGCSSGTLHCKGSYAPRGAPLSYLFAGSPAIIANLWDVSDKDIDRFSKALLNSWLHDKSLDGNNCSKCCQLTMELESMSIASKENGKARRQGTRGKKQQHINDSTKCCSCKQRRIASYISEARRACRLPLLIGASPVCYGVPTIIRKKVMTDSTTREMT</sequence>
<reference evidence="7" key="3">
    <citation type="submission" date="2021-05" db="UniProtKB">
        <authorList>
            <consortium name="EnsemblPlants"/>
        </authorList>
    </citation>
    <scope>IDENTIFICATION</scope>
    <source>
        <strain evidence="7">cv. B73</strain>
    </source>
</reference>
<dbReference type="InterPro" id="IPR005314">
    <property type="entry name" value="Peptidase_C50"/>
</dbReference>
<dbReference type="RefSeq" id="XP_008679269.1">
    <property type="nucleotide sequence ID" value="XM_008681047.4"/>
</dbReference>
<feature type="region of interest" description="Disordered" evidence="5">
    <location>
        <begin position="37"/>
        <end position="62"/>
    </location>
</feature>
<dbReference type="GO" id="GO:0006508">
    <property type="term" value="P:proteolysis"/>
    <property type="evidence" value="ECO:0007669"/>
    <property type="project" value="InterPro"/>
</dbReference>
<dbReference type="GO" id="GO:0004197">
    <property type="term" value="F:cysteine-type endopeptidase activity"/>
    <property type="evidence" value="ECO:0000318"/>
    <property type="project" value="GO_Central"/>
</dbReference>
<feature type="region of interest" description="Disordered" evidence="5">
    <location>
        <begin position="164"/>
        <end position="191"/>
    </location>
</feature>
<dbReference type="Proteomes" id="UP000007305">
    <property type="component" value="Chromosome 4"/>
</dbReference>
<dbReference type="PANTHER" id="PTHR12792:SF0">
    <property type="entry name" value="SEPARIN"/>
    <property type="match status" value="1"/>
</dbReference>
<evidence type="ECO:0000256" key="4">
    <source>
        <dbReference type="ARBA" id="ARBA00022829"/>
    </source>
</evidence>
<dbReference type="Pfam" id="PF25110">
    <property type="entry name" value="TPR_ESP1"/>
    <property type="match status" value="1"/>
</dbReference>
<gene>
    <name evidence="7" type="primary">LOC103654220</name>
</gene>
<dbReference type="GO" id="GO:0005634">
    <property type="term" value="C:nucleus"/>
    <property type="evidence" value="ECO:0000318"/>
    <property type="project" value="GO_Central"/>
</dbReference>
<dbReference type="PROSITE" id="PS51700">
    <property type="entry name" value="SEPARIN"/>
    <property type="match status" value="1"/>
</dbReference>
<name>A0A804NXD3_MAIZE</name>
<evidence type="ECO:0000313" key="8">
    <source>
        <dbReference type="Proteomes" id="UP000007305"/>
    </source>
</evidence>
<dbReference type="InterPro" id="IPR056933">
    <property type="entry name" value="TPR_ESP1"/>
</dbReference>
<protein>
    <recommendedName>
        <fullName evidence="2">separase</fullName>
        <ecNumber evidence="2">3.4.22.49</ecNumber>
    </recommendedName>
</protein>
<evidence type="ECO:0000256" key="3">
    <source>
        <dbReference type="ARBA" id="ARBA00022801"/>
    </source>
</evidence>
<reference evidence="7" key="2">
    <citation type="submission" date="2019-07" db="EMBL/GenBank/DDBJ databases">
        <authorList>
            <person name="Seetharam A."/>
            <person name="Woodhouse M."/>
            <person name="Cannon E."/>
        </authorList>
    </citation>
    <scope>NUCLEOTIDE SEQUENCE [LARGE SCALE GENOMIC DNA]</scope>
    <source>
        <strain evidence="7">cv. B73</strain>
    </source>
</reference>
<accession>A0A804NXD3</accession>
<dbReference type="EC" id="3.4.22.49" evidence="2"/>
<dbReference type="InterPro" id="IPR030397">
    <property type="entry name" value="SEPARIN_core_dom"/>
</dbReference>
<dbReference type="AlphaFoldDB" id="A0A804NXD3"/>
<keyword evidence="3" id="KW-0378">Hydrolase</keyword>
<dbReference type="InParanoid" id="A0A804NXD3"/>
<dbReference type="GO" id="GO:0051307">
    <property type="term" value="P:meiotic chromosome separation"/>
    <property type="evidence" value="ECO:0000318"/>
    <property type="project" value="GO_Central"/>
</dbReference>
<evidence type="ECO:0000256" key="1">
    <source>
        <dbReference type="ARBA" id="ARBA00000451"/>
    </source>
</evidence>
<feature type="region of interest" description="Disordered" evidence="5">
    <location>
        <begin position="1303"/>
        <end position="1335"/>
    </location>
</feature>
<proteinExistence type="evidence at protein level"/>
<feature type="domain" description="Peptidase C50" evidence="6">
    <location>
        <begin position="1970"/>
        <end position="2064"/>
    </location>
</feature>
<evidence type="ECO:0000259" key="6">
    <source>
        <dbReference type="PROSITE" id="PS51700"/>
    </source>
</evidence>
<reference evidence="8" key="1">
    <citation type="journal article" date="2009" name="Science">
        <title>The B73 maize genome: complexity, diversity, and dynamics.</title>
        <authorList>
            <person name="Schnable P.S."/>
            <person name="Ware D."/>
            <person name="Fulton R.S."/>
            <person name="Stein J.C."/>
            <person name="Wei F."/>
            <person name="Pasternak S."/>
            <person name="Liang C."/>
            <person name="Zhang J."/>
            <person name="Fulton L."/>
            <person name="Graves T.A."/>
            <person name="Minx P."/>
            <person name="Reily A.D."/>
            <person name="Courtney L."/>
            <person name="Kruchowski S.S."/>
            <person name="Tomlinson C."/>
            <person name="Strong C."/>
            <person name="Delehaunty K."/>
            <person name="Fronick C."/>
            <person name="Courtney B."/>
            <person name="Rock S.M."/>
            <person name="Belter E."/>
            <person name="Du F."/>
            <person name="Kim K."/>
            <person name="Abbott R.M."/>
            <person name="Cotton M."/>
            <person name="Levy A."/>
            <person name="Marchetto P."/>
            <person name="Ochoa K."/>
            <person name="Jackson S.M."/>
            <person name="Gillam B."/>
            <person name="Chen W."/>
            <person name="Yan L."/>
            <person name="Higginbotham J."/>
            <person name="Cardenas M."/>
            <person name="Waligorski J."/>
            <person name="Applebaum E."/>
            <person name="Phelps L."/>
            <person name="Falcone J."/>
            <person name="Kanchi K."/>
            <person name="Thane T."/>
            <person name="Scimone A."/>
            <person name="Thane N."/>
            <person name="Henke J."/>
            <person name="Wang T."/>
            <person name="Ruppert J."/>
            <person name="Shah N."/>
            <person name="Rotter K."/>
            <person name="Hodges J."/>
            <person name="Ingenthron E."/>
            <person name="Cordes M."/>
            <person name="Kohlberg S."/>
            <person name="Sgro J."/>
            <person name="Delgado B."/>
            <person name="Mead K."/>
            <person name="Chinwalla A."/>
            <person name="Leonard S."/>
            <person name="Crouse K."/>
            <person name="Collura K."/>
            <person name="Kudrna D."/>
            <person name="Currie J."/>
            <person name="He R."/>
            <person name="Angelova A."/>
            <person name="Rajasekar S."/>
            <person name="Mueller T."/>
            <person name="Lomeli R."/>
            <person name="Scara G."/>
            <person name="Ko A."/>
            <person name="Delaney K."/>
            <person name="Wissotski M."/>
            <person name="Lopez G."/>
            <person name="Campos D."/>
            <person name="Braidotti M."/>
            <person name="Ashley E."/>
            <person name="Golser W."/>
            <person name="Kim H."/>
            <person name="Lee S."/>
            <person name="Lin J."/>
            <person name="Dujmic Z."/>
            <person name="Kim W."/>
            <person name="Talag J."/>
            <person name="Zuccolo A."/>
            <person name="Fan C."/>
            <person name="Sebastian A."/>
            <person name="Kramer M."/>
            <person name="Spiegel L."/>
            <person name="Nascimento L."/>
            <person name="Zutavern T."/>
            <person name="Miller B."/>
            <person name="Ambroise C."/>
            <person name="Muller S."/>
            <person name="Spooner W."/>
            <person name="Narechania A."/>
            <person name="Ren L."/>
            <person name="Wei S."/>
            <person name="Kumari S."/>
            <person name="Faga B."/>
            <person name="Levy M.J."/>
            <person name="McMahan L."/>
            <person name="Van Buren P."/>
            <person name="Vaughn M.W."/>
            <person name="Ying K."/>
            <person name="Yeh C.-T."/>
            <person name="Emrich S.J."/>
            <person name="Jia Y."/>
            <person name="Kalyanaraman A."/>
            <person name="Hsia A.-P."/>
            <person name="Barbazuk W.B."/>
            <person name="Baucom R.S."/>
            <person name="Brutnell T.P."/>
            <person name="Carpita N.C."/>
            <person name="Chaparro C."/>
            <person name="Chia J.-M."/>
            <person name="Deragon J.-M."/>
            <person name="Estill J.C."/>
            <person name="Fu Y."/>
            <person name="Jeddeloh J.A."/>
            <person name="Han Y."/>
            <person name="Lee H."/>
            <person name="Li P."/>
            <person name="Lisch D.R."/>
            <person name="Liu S."/>
            <person name="Liu Z."/>
            <person name="Nagel D.H."/>
            <person name="McCann M.C."/>
            <person name="SanMiguel P."/>
            <person name="Myers A.M."/>
            <person name="Nettleton D."/>
            <person name="Nguyen J."/>
            <person name="Penning B.W."/>
            <person name="Ponnala L."/>
            <person name="Schneider K.L."/>
            <person name="Schwartz D.C."/>
            <person name="Sharma A."/>
            <person name="Soderlund C."/>
            <person name="Springer N.M."/>
            <person name="Sun Q."/>
            <person name="Wang H."/>
            <person name="Waterman M."/>
            <person name="Westerman R."/>
            <person name="Wolfgruber T.K."/>
            <person name="Yang L."/>
            <person name="Yu Y."/>
            <person name="Zhang L."/>
            <person name="Zhou S."/>
            <person name="Zhu Q."/>
            <person name="Bennetzen J.L."/>
            <person name="Dawe R.K."/>
            <person name="Jiang J."/>
            <person name="Jiang N."/>
            <person name="Presting G.G."/>
            <person name="Wessler S.R."/>
            <person name="Aluru S."/>
            <person name="Martienssen R.A."/>
            <person name="Clifton S.W."/>
            <person name="McCombie W.R."/>
            <person name="Wing R.A."/>
            <person name="Wilson R.K."/>
        </authorList>
    </citation>
    <scope>NUCLEOTIDE SEQUENCE [LARGE SCALE GENOMIC DNA]</scope>
    <source>
        <strain evidence="8">cv. B73</strain>
    </source>
</reference>
<dbReference type="Gramene" id="Zm00001eb193470_T001">
    <property type="protein sequence ID" value="Zm00001eb193470_P001"/>
    <property type="gene ID" value="Zm00001eb193470"/>
</dbReference>
<dbReference type="PANTHER" id="PTHR12792">
    <property type="entry name" value="EXTRA SPINDLE POLES 1-RELATED"/>
    <property type="match status" value="1"/>
</dbReference>
<dbReference type="GeneID" id="103654220"/>
<evidence type="ECO:0000256" key="5">
    <source>
        <dbReference type="SAM" id="MobiDB-lite"/>
    </source>
</evidence>
<dbReference type="GO" id="GO:0072686">
    <property type="term" value="C:mitotic spindle"/>
    <property type="evidence" value="ECO:0000318"/>
    <property type="project" value="GO_Central"/>
</dbReference>
<evidence type="ECO:0000313" key="7">
    <source>
        <dbReference type="EnsemblPlants" id="Zm00001eb193470_P001"/>
    </source>
</evidence>
<dbReference type="Pfam" id="PF03568">
    <property type="entry name" value="Separin_C"/>
    <property type="match status" value="1"/>
</dbReference>
<dbReference type="GO" id="GO:0005737">
    <property type="term" value="C:cytoplasm"/>
    <property type="evidence" value="ECO:0000318"/>
    <property type="project" value="GO_Central"/>
</dbReference>
<organism evidence="7 8">
    <name type="scientific">Zea mays</name>
    <name type="common">Maize</name>
    <dbReference type="NCBI Taxonomy" id="4577"/>
    <lineage>
        <taxon>Eukaryota</taxon>
        <taxon>Viridiplantae</taxon>
        <taxon>Streptophyta</taxon>
        <taxon>Embryophyta</taxon>
        <taxon>Tracheophyta</taxon>
        <taxon>Spermatophyta</taxon>
        <taxon>Magnoliopsida</taxon>
        <taxon>Liliopsida</taxon>
        <taxon>Poales</taxon>
        <taxon>Poaceae</taxon>
        <taxon>PACMAD clade</taxon>
        <taxon>Panicoideae</taxon>
        <taxon>Andropogonodae</taxon>
        <taxon>Andropogoneae</taxon>
        <taxon>Tripsacinae</taxon>
        <taxon>Zea</taxon>
    </lineage>
</organism>
<keyword evidence="8" id="KW-1185">Reference proteome</keyword>
<keyword evidence="9" id="KW-1267">Proteomics identification</keyword>
<dbReference type="EnsemblPlants" id="Zm00001eb193470_T001">
    <property type="protein sequence ID" value="Zm00001eb193470_P001"/>
    <property type="gene ID" value="Zm00001eb193470"/>
</dbReference>